<name>A0A4Z1PKW0_9PEZI</name>
<evidence type="ECO:0000313" key="1">
    <source>
        <dbReference type="EMBL" id="TID24110.1"/>
    </source>
</evidence>
<organism evidence="1 2">
    <name type="scientific">Venturia nashicola</name>
    <dbReference type="NCBI Taxonomy" id="86259"/>
    <lineage>
        <taxon>Eukaryota</taxon>
        <taxon>Fungi</taxon>
        <taxon>Dikarya</taxon>
        <taxon>Ascomycota</taxon>
        <taxon>Pezizomycotina</taxon>
        <taxon>Dothideomycetes</taxon>
        <taxon>Pleosporomycetidae</taxon>
        <taxon>Venturiales</taxon>
        <taxon>Venturiaceae</taxon>
        <taxon>Venturia</taxon>
    </lineage>
</organism>
<gene>
    <name evidence="1" type="ORF">E6O75_ATG02475</name>
</gene>
<dbReference type="Proteomes" id="UP000298493">
    <property type="component" value="Unassembled WGS sequence"/>
</dbReference>
<accession>A0A4Z1PKW0</accession>
<dbReference type="EMBL" id="SNSC02000005">
    <property type="protein sequence ID" value="TID24110.1"/>
    <property type="molecule type" value="Genomic_DNA"/>
</dbReference>
<dbReference type="AlphaFoldDB" id="A0A4Z1PKW0"/>
<proteinExistence type="predicted"/>
<keyword evidence="2" id="KW-1185">Reference proteome</keyword>
<evidence type="ECO:0000313" key="2">
    <source>
        <dbReference type="Proteomes" id="UP000298493"/>
    </source>
</evidence>
<reference evidence="1 2" key="1">
    <citation type="submission" date="2019-04" db="EMBL/GenBank/DDBJ databases">
        <title>High contiguity whole genome sequence and gene annotation resource for two Venturia nashicola isolates.</title>
        <authorList>
            <person name="Prokchorchik M."/>
            <person name="Won K."/>
            <person name="Lee Y."/>
            <person name="Choi E.D."/>
            <person name="Segonzac C."/>
            <person name="Sohn K.H."/>
        </authorList>
    </citation>
    <scope>NUCLEOTIDE SEQUENCE [LARGE SCALE GENOMIC DNA]</scope>
    <source>
        <strain evidence="1 2">PRI2</strain>
    </source>
</reference>
<protein>
    <submittedName>
        <fullName evidence="1">Uncharacterized protein</fullName>
    </submittedName>
</protein>
<comment type="caution">
    <text evidence="1">The sequence shown here is derived from an EMBL/GenBank/DDBJ whole genome shotgun (WGS) entry which is preliminary data.</text>
</comment>
<sequence length="148" mass="16497">MALGESRHGDAVLAAETEPWSASCPLVEAPQHSIATELHVRIYTTTIPDHEERHPWYLWKLGRQIREDRTLPVRASKAFLPIDQTNESARLSPSLVKCGASPLDLHPAFLALFGIRPDLRTIAIALFRFGGIRPRLRTIVIAAKTCGR</sequence>